<proteinExistence type="inferred from homology"/>
<gene>
    <name evidence="3" type="ORF">SAMN04488105_10134</name>
</gene>
<dbReference type="Pfam" id="PF03881">
    <property type="entry name" value="Fructosamin_kin"/>
    <property type="match status" value="1"/>
</dbReference>
<dbReference type="Gene3D" id="3.90.1200.10">
    <property type="match status" value="1"/>
</dbReference>
<dbReference type="Proteomes" id="UP000198994">
    <property type="component" value="Unassembled WGS sequence"/>
</dbReference>
<dbReference type="OrthoDB" id="5291879at2"/>
<sequence length="265" mass="28894">MSVEALARVFGADVTATAPLHGGDLSEVLRITFADGRSMAVKRGPRVDTEARMLAAMATAGAPVPRVLHQAGDLLCLEWLDEGTASPEGWEALGRGLRTLHNCTGTAYGWPEDYGFGPVPIANETMADWPEFWARRRLLPFLPRLPMALARRLEALARALPERLPARPSPALLHGDLWTGNTLFGAGDGWMIDPACYHGHAEVDLAMLELFGAPPKAFWQSYGPEEPGRAERRAIYQLFPALVHFRLFGAGYQSMVARLLLAAGI</sequence>
<name>A0A1G7AAB8_9RHOB</name>
<dbReference type="InterPro" id="IPR011009">
    <property type="entry name" value="Kinase-like_dom_sf"/>
</dbReference>
<dbReference type="InterPro" id="IPR016477">
    <property type="entry name" value="Fructo-/Ketosamine-3-kinase"/>
</dbReference>
<dbReference type="AlphaFoldDB" id="A0A1G7AAB8"/>
<dbReference type="PIRSF" id="PIRSF006221">
    <property type="entry name" value="Ketosamine-3-kinase"/>
    <property type="match status" value="1"/>
</dbReference>
<evidence type="ECO:0000313" key="3">
    <source>
        <dbReference type="EMBL" id="SDE11878.1"/>
    </source>
</evidence>
<dbReference type="SUPFAM" id="SSF56112">
    <property type="entry name" value="Protein kinase-like (PK-like)"/>
    <property type="match status" value="1"/>
</dbReference>
<evidence type="ECO:0000256" key="2">
    <source>
        <dbReference type="PIRNR" id="PIRNR006221"/>
    </source>
</evidence>
<dbReference type="PANTHER" id="PTHR12149">
    <property type="entry name" value="FRUCTOSAMINE 3 KINASE-RELATED PROTEIN"/>
    <property type="match status" value="1"/>
</dbReference>
<reference evidence="4" key="1">
    <citation type="submission" date="2016-10" db="EMBL/GenBank/DDBJ databases">
        <authorList>
            <person name="Varghese N."/>
            <person name="Submissions S."/>
        </authorList>
    </citation>
    <scope>NUCLEOTIDE SEQUENCE [LARGE SCALE GENOMIC DNA]</scope>
    <source>
        <strain evidence="4">DSM 10146</strain>
    </source>
</reference>
<dbReference type="EMBL" id="FNAV01000001">
    <property type="protein sequence ID" value="SDE11878.1"/>
    <property type="molecule type" value="Genomic_DNA"/>
</dbReference>
<protein>
    <submittedName>
        <fullName evidence="3">Fructosamine-3-kinase</fullName>
    </submittedName>
</protein>
<organism evidence="3 4">
    <name type="scientific">Salipiger thiooxidans</name>
    <dbReference type="NCBI Taxonomy" id="282683"/>
    <lineage>
        <taxon>Bacteria</taxon>
        <taxon>Pseudomonadati</taxon>
        <taxon>Pseudomonadota</taxon>
        <taxon>Alphaproteobacteria</taxon>
        <taxon>Rhodobacterales</taxon>
        <taxon>Roseobacteraceae</taxon>
        <taxon>Salipiger</taxon>
    </lineage>
</organism>
<keyword evidence="4" id="KW-1185">Reference proteome</keyword>
<keyword evidence="2" id="KW-0808">Transferase</keyword>
<dbReference type="RefSeq" id="WP_089954019.1">
    <property type="nucleotide sequence ID" value="NZ_FNAV01000001.1"/>
</dbReference>
<evidence type="ECO:0000256" key="1">
    <source>
        <dbReference type="ARBA" id="ARBA00009460"/>
    </source>
</evidence>
<dbReference type="GO" id="GO:0016301">
    <property type="term" value="F:kinase activity"/>
    <property type="evidence" value="ECO:0007669"/>
    <property type="project" value="UniProtKB-UniRule"/>
</dbReference>
<evidence type="ECO:0000313" key="4">
    <source>
        <dbReference type="Proteomes" id="UP000198994"/>
    </source>
</evidence>
<dbReference type="STRING" id="282683.SAMN04488105_10134"/>
<dbReference type="PANTHER" id="PTHR12149:SF8">
    <property type="entry name" value="PROTEIN-RIBULOSAMINE 3-KINASE"/>
    <property type="match status" value="1"/>
</dbReference>
<accession>A0A1G7AAB8</accession>
<comment type="similarity">
    <text evidence="1 2">Belongs to the fructosamine kinase family.</text>
</comment>
<keyword evidence="2 3" id="KW-0418">Kinase</keyword>
<dbReference type="Gene3D" id="3.30.200.20">
    <property type="entry name" value="Phosphorylase Kinase, domain 1"/>
    <property type="match status" value="1"/>
</dbReference>